<dbReference type="AlphaFoldDB" id="A0A849IA77"/>
<sequence length="209" mass="22399">MLDLNTVKSECLAGMLAIGKDTATDPKTRLDAFMAVMHAASFMGDPVLTGDEIAFAPDPAAPTPEDVQARVEEVAEKAGVEVTAPKRRGRKPRAEGTEAKAEGPQPEIRANPEDRREDRAATVTEAIRGAKADEGPNWDDPIEDEPEMPEVPAATKADVVALLNLYSAKHPGKAQAAQAVIRKYGDGLRNVPEEKYGELAAELRAYVEG</sequence>
<reference evidence="2 3" key="1">
    <citation type="submission" date="2020-04" db="EMBL/GenBank/DDBJ databases">
        <title>Enterovirga sp. isolate from soil.</title>
        <authorList>
            <person name="Chea S."/>
            <person name="Kim D.-U."/>
        </authorList>
    </citation>
    <scope>NUCLEOTIDE SEQUENCE [LARGE SCALE GENOMIC DNA]</scope>
    <source>
        <strain evidence="2 3">DB1703</strain>
    </source>
</reference>
<dbReference type="EMBL" id="JABEPP010000006">
    <property type="protein sequence ID" value="NNM74774.1"/>
    <property type="molecule type" value="Genomic_DNA"/>
</dbReference>
<name>A0A849IA77_9HYPH</name>
<feature type="compositionally biased region" description="Basic and acidic residues" evidence="1">
    <location>
        <begin position="92"/>
        <end position="101"/>
    </location>
</feature>
<organism evidence="2 3">
    <name type="scientific">Enterovirga aerilata</name>
    <dbReference type="NCBI Taxonomy" id="2730920"/>
    <lineage>
        <taxon>Bacteria</taxon>
        <taxon>Pseudomonadati</taxon>
        <taxon>Pseudomonadota</taxon>
        <taxon>Alphaproteobacteria</taxon>
        <taxon>Hyphomicrobiales</taxon>
        <taxon>Methylobacteriaceae</taxon>
        <taxon>Enterovirga</taxon>
    </lineage>
</organism>
<protein>
    <submittedName>
        <fullName evidence="2">Uncharacterized protein</fullName>
    </submittedName>
</protein>
<comment type="caution">
    <text evidence="2">The sequence shown here is derived from an EMBL/GenBank/DDBJ whole genome shotgun (WGS) entry which is preliminary data.</text>
</comment>
<evidence type="ECO:0000256" key="1">
    <source>
        <dbReference type="SAM" id="MobiDB-lite"/>
    </source>
</evidence>
<accession>A0A849IA77</accession>
<evidence type="ECO:0000313" key="2">
    <source>
        <dbReference type="EMBL" id="NNM74774.1"/>
    </source>
</evidence>
<proteinExistence type="predicted"/>
<dbReference type="Proteomes" id="UP000564885">
    <property type="component" value="Unassembled WGS sequence"/>
</dbReference>
<evidence type="ECO:0000313" key="3">
    <source>
        <dbReference type="Proteomes" id="UP000564885"/>
    </source>
</evidence>
<dbReference type="RefSeq" id="WP_171220222.1">
    <property type="nucleotide sequence ID" value="NZ_JABEPP010000006.1"/>
</dbReference>
<feature type="compositionally biased region" description="Basic and acidic residues" evidence="1">
    <location>
        <begin position="110"/>
        <end position="120"/>
    </location>
</feature>
<feature type="compositionally biased region" description="Acidic residues" evidence="1">
    <location>
        <begin position="136"/>
        <end position="148"/>
    </location>
</feature>
<gene>
    <name evidence="2" type="ORF">HJG44_20645</name>
</gene>
<feature type="region of interest" description="Disordered" evidence="1">
    <location>
        <begin position="79"/>
        <end position="148"/>
    </location>
</feature>
<keyword evidence="3" id="KW-1185">Reference proteome</keyword>